<dbReference type="EMBL" id="JACHIO010000001">
    <property type="protein sequence ID" value="MBB5061860.1"/>
    <property type="molecule type" value="Genomic_DNA"/>
</dbReference>
<dbReference type="GO" id="GO:0009279">
    <property type="term" value="C:cell outer membrane"/>
    <property type="evidence" value="ECO:0007669"/>
    <property type="project" value="UniProtKB-SubCell"/>
</dbReference>
<dbReference type="Proteomes" id="UP000584867">
    <property type="component" value="Unassembled WGS sequence"/>
</dbReference>
<evidence type="ECO:0000313" key="6">
    <source>
        <dbReference type="EMBL" id="MBB5061860.1"/>
    </source>
</evidence>
<evidence type="ECO:0000256" key="2">
    <source>
        <dbReference type="ARBA" id="ARBA00023136"/>
    </source>
</evidence>
<sequence>MKSSIHYLLRTLTLLLFGISATMALGQGTSASLTGQVTDSTGAVVPNATVSAKNTDTNLVQTGMTNASGVYLINPLPPGKYSLTIQATGFAGYVQTGITLSVDVASTQNVVLKIGSESQTVTVTSDAELINTTTPELGMTVNEQAISQLPLNGRDPSSLVFLAPGVINASFGNSYLQSGFSFPTETGAAAGGGRQGSTYYLLNGVPNMDTYLGLAAPFPNADATEEFRIITNNFSAAYGFAPGAVVSINTKTGTNEFHGGIFEFLRDQTFNAKNWFSHTVDPLHRNQYGGYVGGPVLKNKLFFFINYQATRSATAATANFTQTPTTAMLNGDFSGLSTNGQETLAAPFHVVNGVPNQINPALFSATAITIAKTALPLGQQPDGGVYYTSAATINNYDEGTGRLDYDLSPSQRIAVSSFVNNLNQPSGDVPGNILSLLNLSPYGDTFAERMQYFNETLSHTWVINPSTVNVASIFWTQMSAHNGSPALTSTGQPFCWSKYINVQEIPGSCSVEGFTVSDGGFQTGYYEPSQEVRTTYGFYDNFTKTLGRHTLQFGVNIQHQFAEEATQYPTAPEINFSGQYTNNGLADFLLGDLYSIFQGAGEIADVAGWQPGFYGQEQFKFRPNITLTAGLRWDPNIAPQIANGRAATFVPGQQSTVYPNAPTGLVFPGDTGIGNGLMATTYGYYEPRLGVAWQPRSLPQTSIRAGFGLFTSPMIYSAYNHTADNSPFAPTFTYQGTTTQGNTPGVPLSLQNPWAGFPGTNGQSPFPPFASVSTKPPASATFTPGLEIPATIAPNFKLGTTQSWNLSVQQGFGANMVFTLAYVGSESYHQSTVIDMNPGIFATGGTRSLYPAFGAILDTVSVGTSSYNSMQASLERKFSHGLQFQSNLTWSKTMDDASSSNISFGTPQLPNPFNLRYNRGISQQNFPIVSVSNFIYTSPALRGHNLLIQELLGSWEVSGVYTWMSGPGFGIGAGLNGNNNSGSLQNEDRADFAPGQNLNVRRGSDIQWTKNYFNINAFQVNAPGTFGNTPKNFILGPSQQWGDAGFDKNWKITQRYNLQFRWEMFNVFNHPSFAVPNSSNQISATGVNQGGQEGQITSTGFEPARVQQGAIKFTF</sequence>
<keyword evidence="3" id="KW-0998">Cell outer membrane</keyword>
<evidence type="ECO:0000256" key="3">
    <source>
        <dbReference type="ARBA" id="ARBA00023237"/>
    </source>
</evidence>
<organism evidence="6 7">
    <name type="scientific">Granulicella mallensis</name>
    <dbReference type="NCBI Taxonomy" id="940614"/>
    <lineage>
        <taxon>Bacteria</taxon>
        <taxon>Pseudomonadati</taxon>
        <taxon>Acidobacteriota</taxon>
        <taxon>Terriglobia</taxon>
        <taxon>Terriglobales</taxon>
        <taxon>Acidobacteriaceae</taxon>
        <taxon>Granulicella</taxon>
    </lineage>
</organism>
<keyword evidence="4" id="KW-0732">Signal</keyword>
<dbReference type="InterPro" id="IPR036942">
    <property type="entry name" value="Beta-barrel_TonB_sf"/>
</dbReference>
<dbReference type="InterPro" id="IPR057601">
    <property type="entry name" value="Oar-like_b-barrel"/>
</dbReference>
<dbReference type="Gene3D" id="2.40.170.20">
    <property type="entry name" value="TonB-dependent receptor, beta-barrel domain"/>
    <property type="match status" value="1"/>
</dbReference>
<keyword evidence="2" id="KW-0472">Membrane</keyword>
<feature type="chain" id="PRO_5031448698" description="TonB-dependent transporter Oar-like beta-barrel domain-containing protein" evidence="4">
    <location>
        <begin position="27"/>
        <end position="1115"/>
    </location>
</feature>
<evidence type="ECO:0000256" key="4">
    <source>
        <dbReference type="SAM" id="SignalP"/>
    </source>
</evidence>
<evidence type="ECO:0000259" key="5">
    <source>
        <dbReference type="Pfam" id="PF25183"/>
    </source>
</evidence>
<gene>
    <name evidence="6" type="ORF">HDF15_000185</name>
</gene>
<comment type="subcellular location">
    <subcellularLocation>
        <location evidence="1">Cell outer membrane</location>
    </subcellularLocation>
</comment>
<evidence type="ECO:0000256" key="1">
    <source>
        <dbReference type="ARBA" id="ARBA00004442"/>
    </source>
</evidence>
<protein>
    <recommendedName>
        <fullName evidence="5">TonB-dependent transporter Oar-like beta-barrel domain-containing protein</fullName>
    </recommendedName>
</protein>
<dbReference type="SUPFAM" id="SSF56935">
    <property type="entry name" value="Porins"/>
    <property type="match status" value="1"/>
</dbReference>
<comment type="caution">
    <text evidence="6">The sequence shown here is derived from an EMBL/GenBank/DDBJ whole genome shotgun (WGS) entry which is preliminary data.</text>
</comment>
<dbReference type="InterPro" id="IPR008969">
    <property type="entry name" value="CarboxyPept-like_regulatory"/>
</dbReference>
<feature type="domain" description="TonB-dependent transporter Oar-like beta-barrel" evidence="5">
    <location>
        <begin position="250"/>
        <end position="1106"/>
    </location>
</feature>
<proteinExistence type="predicted"/>
<dbReference type="AlphaFoldDB" id="A0A7W7ZKZ3"/>
<dbReference type="Pfam" id="PF13620">
    <property type="entry name" value="CarboxypepD_reg"/>
    <property type="match status" value="1"/>
</dbReference>
<dbReference type="Gene3D" id="2.60.40.1120">
    <property type="entry name" value="Carboxypeptidase-like, regulatory domain"/>
    <property type="match status" value="1"/>
</dbReference>
<dbReference type="RefSeq" id="WP_184252396.1">
    <property type="nucleotide sequence ID" value="NZ_JACHIO010000001.1"/>
</dbReference>
<dbReference type="SUPFAM" id="SSF49464">
    <property type="entry name" value="Carboxypeptidase regulatory domain-like"/>
    <property type="match status" value="1"/>
</dbReference>
<evidence type="ECO:0000313" key="7">
    <source>
        <dbReference type="Proteomes" id="UP000584867"/>
    </source>
</evidence>
<accession>A0A7W7ZKZ3</accession>
<name>A0A7W7ZKZ3_9BACT</name>
<feature type="signal peptide" evidence="4">
    <location>
        <begin position="1"/>
        <end position="26"/>
    </location>
</feature>
<reference evidence="6 7" key="1">
    <citation type="submission" date="2020-08" db="EMBL/GenBank/DDBJ databases">
        <title>Genomic Encyclopedia of Type Strains, Phase IV (KMG-V): Genome sequencing to study the core and pangenomes of soil and plant-associated prokaryotes.</title>
        <authorList>
            <person name="Whitman W."/>
        </authorList>
    </citation>
    <scope>NUCLEOTIDE SEQUENCE [LARGE SCALE GENOMIC DNA]</scope>
    <source>
        <strain evidence="6 7">X5P3</strain>
    </source>
</reference>
<dbReference type="Pfam" id="PF25183">
    <property type="entry name" value="OMP_b-brl_4"/>
    <property type="match status" value="1"/>
</dbReference>